<evidence type="ECO:0000256" key="2">
    <source>
        <dbReference type="ARBA" id="ARBA00023204"/>
    </source>
</evidence>
<proteinExistence type="predicted"/>
<dbReference type="GO" id="GO:0005737">
    <property type="term" value="C:cytoplasm"/>
    <property type="evidence" value="ECO:0007669"/>
    <property type="project" value="TreeGrafter"/>
</dbReference>
<evidence type="ECO:0000313" key="5">
    <source>
        <dbReference type="Proteomes" id="UP000275281"/>
    </source>
</evidence>
<dbReference type="RefSeq" id="WP_124027950.1">
    <property type="nucleotide sequence ID" value="NZ_JBHRSN010000006.1"/>
</dbReference>
<dbReference type="PANTHER" id="PTHR43003">
    <property type="entry name" value="DNA-3-METHYLADENINE GLYCOSYLASE"/>
    <property type="match status" value="1"/>
</dbReference>
<dbReference type="Proteomes" id="UP000275281">
    <property type="component" value="Unassembled WGS sequence"/>
</dbReference>
<sequence length="271" mass="30419">MTTSFLSYRPPYQWAPLREFIASRCIPGIESVTNDSYQITLNCEGLPANVTATHQADKNGFAINVDVESPHFINPILDTLTRVLDCNADWFQIEEGLNNAGLKVTANTRGIRLPGVWTPFEAGCRAIFGQQVSVSAAINRTKLLVDLVRQQKPLIGFPTPYDITEEVVDKIGMPAMRKRTLLHFAEAMRNPNIEAQVCAGDLSALLAIKGIGPWTCQYIALRGLGDPDVWLEKDLAILRQCERYPINADAAKPWRSYLTLTLWHDYMEREQ</sequence>
<dbReference type="InterPro" id="IPR037046">
    <property type="entry name" value="AlkA_N_sf"/>
</dbReference>
<dbReference type="SUPFAM" id="SSF55945">
    <property type="entry name" value="TATA-box binding protein-like"/>
    <property type="match status" value="1"/>
</dbReference>
<organism evidence="4 5">
    <name type="scientific">Alteromonas sediminis</name>
    <dbReference type="NCBI Taxonomy" id="2259342"/>
    <lineage>
        <taxon>Bacteria</taxon>
        <taxon>Pseudomonadati</taxon>
        <taxon>Pseudomonadota</taxon>
        <taxon>Gammaproteobacteria</taxon>
        <taxon>Alteromonadales</taxon>
        <taxon>Alteromonadaceae</taxon>
        <taxon>Alteromonas/Salinimonas group</taxon>
        <taxon>Alteromonas</taxon>
    </lineage>
</organism>
<evidence type="ECO:0000256" key="1">
    <source>
        <dbReference type="ARBA" id="ARBA00022763"/>
    </source>
</evidence>
<dbReference type="SMART" id="SM01009">
    <property type="entry name" value="AlkA_N"/>
    <property type="match status" value="1"/>
</dbReference>
<dbReference type="GO" id="GO:0043916">
    <property type="term" value="F:DNA-7-methylguanine glycosylase activity"/>
    <property type="evidence" value="ECO:0007669"/>
    <property type="project" value="TreeGrafter"/>
</dbReference>
<protein>
    <submittedName>
        <fullName evidence="4">DNA-3-methyladenine glycosylase 2 family protein</fullName>
    </submittedName>
</protein>
<dbReference type="PANTHER" id="PTHR43003:SF13">
    <property type="entry name" value="DNA-3-METHYLADENINE GLYCOSYLASE 2"/>
    <property type="match status" value="1"/>
</dbReference>
<feature type="domain" description="DNA-3-methyladenine glycosylase AlkA N-terminal" evidence="3">
    <location>
        <begin position="3"/>
        <end position="118"/>
    </location>
</feature>
<accession>A0A3N5XZN5</accession>
<keyword evidence="5" id="KW-1185">Reference proteome</keyword>
<name>A0A3N5XZN5_9ALTE</name>
<dbReference type="InterPro" id="IPR051912">
    <property type="entry name" value="Alkylbase_DNA_Glycosylase/TA"/>
</dbReference>
<reference evidence="4 5" key="1">
    <citation type="submission" date="2018-11" db="EMBL/GenBank/DDBJ databases">
        <authorList>
            <person name="Ye M.-Q."/>
            <person name="Du Z.-J."/>
        </authorList>
    </citation>
    <scope>NUCLEOTIDE SEQUENCE [LARGE SCALE GENOMIC DNA]</scope>
    <source>
        <strain evidence="4 5">U0105</strain>
    </source>
</reference>
<dbReference type="GO" id="GO:0008725">
    <property type="term" value="F:DNA-3-methyladenine glycosylase activity"/>
    <property type="evidence" value="ECO:0007669"/>
    <property type="project" value="TreeGrafter"/>
</dbReference>
<dbReference type="GO" id="GO:0006307">
    <property type="term" value="P:DNA alkylation repair"/>
    <property type="evidence" value="ECO:0007669"/>
    <property type="project" value="TreeGrafter"/>
</dbReference>
<dbReference type="Gene3D" id="1.10.340.30">
    <property type="entry name" value="Hypothetical protein, domain 2"/>
    <property type="match status" value="1"/>
</dbReference>
<dbReference type="SUPFAM" id="SSF48150">
    <property type="entry name" value="DNA-glycosylase"/>
    <property type="match status" value="1"/>
</dbReference>
<keyword evidence="2" id="KW-0234">DNA repair</keyword>
<evidence type="ECO:0000313" key="4">
    <source>
        <dbReference type="EMBL" id="RPJ66592.1"/>
    </source>
</evidence>
<keyword evidence="1" id="KW-0227">DNA damage</keyword>
<dbReference type="InterPro" id="IPR011257">
    <property type="entry name" value="DNA_glycosylase"/>
</dbReference>
<dbReference type="Pfam" id="PF06029">
    <property type="entry name" value="AlkA_N"/>
    <property type="match status" value="1"/>
</dbReference>
<gene>
    <name evidence="4" type="ORF">DRW07_10945</name>
</gene>
<dbReference type="Gene3D" id="3.30.310.20">
    <property type="entry name" value="DNA-3-methyladenine glycosylase AlkA, N-terminal domain"/>
    <property type="match status" value="1"/>
</dbReference>
<comment type="caution">
    <text evidence="4">The sequence shown here is derived from an EMBL/GenBank/DDBJ whole genome shotgun (WGS) entry which is preliminary data.</text>
</comment>
<dbReference type="AlphaFoldDB" id="A0A3N5XZN5"/>
<dbReference type="GO" id="GO:0032131">
    <property type="term" value="F:alkylated DNA binding"/>
    <property type="evidence" value="ECO:0007669"/>
    <property type="project" value="TreeGrafter"/>
</dbReference>
<dbReference type="EMBL" id="RPOK01000003">
    <property type="protein sequence ID" value="RPJ66592.1"/>
    <property type="molecule type" value="Genomic_DNA"/>
</dbReference>
<dbReference type="InterPro" id="IPR010316">
    <property type="entry name" value="AlkA_N"/>
</dbReference>
<dbReference type="GO" id="GO:0006285">
    <property type="term" value="P:base-excision repair, AP site formation"/>
    <property type="evidence" value="ECO:0007669"/>
    <property type="project" value="TreeGrafter"/>
</dbReference>
<dbReference type="GO" id="GO:0032993">
    <property type="term" value="C:protein-DNA complex"/>
    <property type="evidence" value="ECO:0007669"/>
    <property type="project" value="TreeGrafter"/>
</dbReference>
<evidence type="ECO:0000259" key="3">
    <source>
        <dbReference type="SMART" id="SM01009"/>
    </source>
</evidence>
<dbReference type="OrthoDB" id="9811249at2"/>